<comment type="caution">
    <text evidence="1">The sequence shown here is derived from an EMBL/GenBank/DDBJ whole genome shotgun (WGS) entry which is preliminary data.</text>
</comment>
<reference evidence="1 2" key="1">
    <citation type="submission" date="2018-02" db="EMBL/GenBank/DDBJ databases">
        <title>Jeotgalibacillus proteolyticum sp. nov. a protease producing bacterium isolated from ocean sediments of Laizhou Bay.</title>
        <authorList>
            <person name="Li Y."/>
        </authorList>
    </citation>
    <scope>NUCLEOTIDE SEQUENCE [LARGE SCALE GENOMIC DNA]</scope>
    <source>
        <strain evidence="1 2">22-7</strain>
    </source>
</reference>
<evidence type="ECO:0000313" key="2">
    <source>
        <dbReference type="Proteomes" id="UP000239047"/>
    </source>
</evidence>
<protein>
    <recommendedName>
        <fullName evidence="3">N-acetyltransferase domain-containing protein</fullName>
    </recommendedName>
</protein>
<evidence type="ECO:0008006" key="3">
    <source>
        <dbReference type="Google" id="ProtNLM"/>
    </source>
</evidence>
<dbReference type="EMBL" id="PREZ01000002">
    <property type="protein sequence ID" value="PPA71704.1"/>
    <property type="molecule type" value="Genomic_DNA"/>
</dbReference>
<dbReference type="RefSeq" id="WP_104057193.1">
    <property type="nucleotide sequence ID" value="NZ_PREZ01000002.1"/>
</dbReference>
<organism evidence="1 2">
    <name type="scientific">Jeotgalibacillus proteolyticus</name>
    <dbReference type="NCBI Taxonomy" id="2082395"/>
    <lineage>
        <taxon>Bacteria</taxon>
        <taxon>Bacillati</taxon>
        <taxon>Bacillota</taxon>
        <taxon>Bacilli</taxon>
        <taxon>Bacillales</taxon>
        <taxon>Caryophanaceae</taxon>
        <taxon>Jeotgalibacillus</taxon>
    </lineage>
</organism>
<dbReference type="AlphaFoldDB" id="A0A2S5GFM4"/>
<accession>A0A2S5GFM4</accession>
<proteinExistence type="predicted"/>
<dbReference type="OrthoDB" id="9801656at2"/>
<evidence type="ECO:0000313" key="1">
    <source>
        <dbReference type="EMBL" id="PPA71704.1"/>
    </source>
</evidence>
<keyword evidence="2" id="KW-1185">Reference proteome</keyword>
<sequence>MRVKDVGYRIGEAFTGKGAANQAFKLAMGKIIEQDRIKELNAKTTECRFSKSTCEKWLSANCG</sequence>
<dbReference type="Proteomes" id="UP000239047">
    <property type="component" value="Unassembled WGS sequence"/>
</dbReference>
<gene>
    <name evidence="1" type="ORF">C4B60_06525</name>
</gene>
<name>A0A2S5GFM4_9BACL</name>